<accession>A0A839K3X2</accession>
<comment type="caution">
    <text evidence="3">The sequence shown here is derived from an EMBL/GenBank/DDBJ whole genome shotgun (WGS) entry which is preliminary data.</text>
</comment>
<proteinExistence type="predicted"/>
<dbReference type="EMBL" id="JACEGA010000001">
    <property type="protein sequence ID" value="MBB2184078.1"/>
    <property type="molecule type" value="Genomic_DNA"/>
</dbReference>
<protein>
    <submittedName>
        <fullName evidence="3">Glycosyltransferase</fullName>
    </submittedName>
</protein>
<dbReference type="RefSeq" id="WP_228353674.1">
    <property type="nucleotide sequence ID" value="NZ_JACEGA010000001.1"/>
</dbReference>
<organism evidence="3 4">
    <name type="scientific">Variimorphobacter saccharofermentans</name>
    <dbReference type="NCBI Taxonomy" id="2755051"/>
    <lineage>
        <taxon>Bacteria</taxon>
        <taxon>Bacillati</taxon>
        <taxon>Bacillota</taxon>
        <taxon>Clostridia</taxon>
        <taxon>Lachnospirales</taxon>
        <taxon>Lachnospiraceae</taxon>
        <taxon>Variimorphobacter</taxon>
    </lineage>
</organism>
<keyword evidence="3" id="KW-0808">Transferase</keyword>
<dbReference type="Proteomes" id="UP000574276">
    <property type="component" value="Unassembled WGS sequence"/>
</dbReference>
<reference evidence="3 4" key="1">
    <citation type="submission" date="2020-07" db="EMBL/GenBank/DDBJ databases">
        <title>Characterization and genome sequencing of isolate MD1, a novel member within the family Lachnospiraceae.</title>
        <authorList>
            <person name="Rettenmaier R."/>
            <person name="Di Bello L."/>
            <person name="Zinser C."/>
            <person name="Scheitz K."/>
            <person name="Liebl W."/>
            <person name="Zverlov V."/>
        </authorList>
    </citation>
    <scope>NUCLEOTIDE SEQUENCE [LARGE SCALE GENOMIC DNA]</scope>
    <source>
        <strain evidence="3 4">MD1</strain>
    </source>
</reference>
<gene>
    <name evidence="3" type="ORF">H0486_14450</name>
</gene>
<evidence type="ECO:0000259" key="1">
    <source>
        <dbReference type="Pfam" id="PF00534"/>
    </source>
</evidence>
<dbReference type="InterPro" id="IPR028098">
    <property type="entry name" value="Glyco_trans_4-like_N"/>
</dbReference>
<dbReference type="Gene3D" id="3.40.50.2000">
    <property type="entry name" value="Glycogen Phosphorylase B"/>
    <property type="match status" value="2"/>
</dbReference>
<evidence type="ECO:0000313" key="3">
    <source>
        <dbReference type="EMBL" id="MBB2184078.1"/>
    </source>
</evidence>
<feature type="domain" description="Glycosyltransferase subfamily 4-like N-terminal" evidence="2">
    <location>
        <begin position="21"/>
        <end position="199"/>
    </location>
</feature>
<dbReference type="Pfam" id="PF00534">
    <property type="entry name" value="Glycos_transf_1"/>
    <property type="match status" value="1"/>
</dbReference>
<dbReference type="Pfam" id="PF13439">
    <property type="entry name" value="Glyco_transf_4"/>
    <property type="match status" value="1"/>
</dbReference>
<feature type="domain" description="Glycosyl transferase family 1" evidence="1">
    <location>
        <begin position="212"/>
        <end position="361"/>
    </location>
</feature>
<dbReference type="SUPFAM" id="SSF53756">
    <property type="entry name" value="UDP-Glycosyltransferase/glycogen phosphorylase"/>
    <property type="match status" value="1"/>
</dbReference>
<dbReference type="InterPro" id="IPR001296">
    <property type="entry name" value="Glyco_trans_1"/>
</dbReference>
<evidence type="ECO:0000259" key="2">
    <source>
        <dbReference type="Pfam" id="PF13439"/>
    </source>
</evidence>
<dbReference type="GO" id="GO:0016757">
    <property type="term" value="F:glycosyltransferase activity"/>
    <property type="evidence" value="ECO:0007669"/>
    <property type="project" value="InterPro"/>
</dbReference>
<dbReference type="AlphaFoldDB" id="A0A839K3X2"/>
<evidence type="ECO:0000313" key="4">
    <source>
        <dbReference type="Proteomes" id="UP000574276"/>
    </source>
</evidence>
<sequence>MNICVITSHFPSEKDPTFAFVEALVHELVDQGNSCCVIAPQSRLSAMKNNRVIRKKEEQRRTKNGNEFMVYSPRVASFSAIPVISKLLRGKLQHWYYLAVKTVVAQLPMKPDVLYGHFAKPSGMLASILGHELQIPSFVAFGESNLSASLKEVGFEKVRADLRYLTGAIAVSSQLKKEVLREKLVPDIPINVIPNAIDRTLFHPVGKVARQLRRNSLGIKEDDFVVAFVGYFTERKGSMRVLQAISGLDRVKGMFFGTGPMVPVGDQVAFCGVVSHDHLCEYLSCADVFVLPTLAEGCCNAIIEAMACGLPIISSDCDFNMDILFEDNAIKINPTEIDEIRKAVLKLKQNPELCKQMGMNSLRHAANLSLSNRASQIQSFMDSCIKERSGTISLEA</sequence>
<dbReference type="InterPro" id="IPR050194">
    <property type="entry name" value="Glycosyltransferase_grp1"/>
</dbReference>
<dbReference type="PANTHER" id="PTHR45947">
    <property type="entry name" value="SULFOQUINOVOSYL TRANSFERASE SQD2"/>
    <property type="match status" value="1"/>
</dbReference>
<dbReference type="PANTHER" id="PTHR45947:SF15">
    <property type="entry name" value="TEICHURONIC ACID BIOSYNTHESIS GLYCOSYLTRANSFERASE TUAC-RELATED"/>
    <property type="match status" value="1"/>
</dbReference>
<keyword evidence="4" id="KW-1185">Reference proteome</keyword>
<name>A0A839K3X2_9FIRM</name>